<keyword evidence="1" id="KW-0812">Transmembrane</keyword>
<dbReference type="AlphaFoldDB" id="A0A285BZ96"/>
<feature type="transmembrane region" description="Helical" evidence="1">
    <location>
        <begin position="43"/>
        <end position="67"/>
    </location>
</feature>
<dbReference type="Proteomes" id="UP000242498">
    <property type="component" value="Chromosome I"/>
</dbReference>
<evidence type="ECO:0000256" key="1">
    <source>
        <dbReference type="SAM" id="Phobius"/>
    </source>
</evidence>
<dbReference type="EMBL" id="LT907782">
    <property type="protein sequence ID" value="SNX60540.1"/>
    <property type="molecule type" value="Genomic_DNA"/>
</dbReference>
<evidence type="ECO:0000313" key="3">
    <source>
        <dbReference type="Proteomes" id="UP000242498"/>
    </source>
</evidence>
<gene>
    <name evidence="2" type="ORF">SAMN06296273_2007</name>
</gene>
<accession>A0A285BZ96</accession>
<feature type="transmembrane region" description="Helical" evidence="1">
    <location>
        <begin position="6"/>
        <end position="31"/>
    </location>
</feature>
<proteinExistence type="predicted"/>
<keyword evidence="1" id="KW-1133">Transmembrane helix</keyword>
<dbReference type="Pfam" id="PF10861">
    <property type="entry name" value="DUF2784"/>
    <property type="match status" value="1"/>
</dbReference>
<feature type="transmembrane region" description="Helical" evidence="1">
    <location>
        <begin position="87"/>
        <end position="110"/>
    </location>
</feature>
<evidence type="ECO:0000313" key="2">
    <source>
        <dbReference type="EMBL" id="SNX60540.1"/>
    </source>
</evidence>
<dbReference type="OrthoDB" id="370375at2"/>
<name>A0A285BZ96_9PROT</name>
<protein>
    <recommendedName>
        <fullName evidence="4">DUF2784 domain-containing protein</fullName>
    </recommendedName>
</protein>
<sequence length="124" mass="14512">MLLADIVLIIHFLYVLFVVGSLPIIWVGAWLKLMFVRNPWFRYLHLVAILFVVAESLLGIACPLTLWENSLRQIETDKSFIQHWLHFIIFYNVPEPILVIVYSLFAGLVAMTFKWVPLRRINAD</sequence>
<dbReference type="InterPro" id="IPR021218">
    <property type="entry name" value="DUF2784"/>
</dbReference>
<reference evidence="2 3" key="1">
    <citation type="submission" date="2017-08" db="EMBL/GenBank/DDBJ databases">
        <authorList>
            <person name="de Groot N.N."/>
        </authorList>
    </citation>
    <scope>NUCLEOTIDE SEQUENCE [LARGE SCALE GENOMIC DNA]</scope>
    <source>
        <strain evidence="2 3">Nm15</strain>
    </source>
</reference>
<keyword evidence="1" id="KW-0472">Membrane</keyword>
<evidence type="ECO:0008006" key="4">
    <source>
        <dbReference type="Google" id="ProtNLM"/>
    </source>
</evidence>
<organism evidence="2 3">
    <name type="scientific">Nitrosomonas ureae</name>
    <dbReference type="NCBI Taxonomy" id="44577"/>
    <lineage>
        <taxon>Bacteria</taxon>
        <taxon>Pseudomonadati</taxon>
        <taxon>Pseudomonadota</taxon>
        <taxon>Betaproteobacteria</taxon>
        <taxon>Nitrosomonadales</taxon>
        <taxon>Nitrosomonadaceae</taxon>
        <taxon>Nitrosomonas</taxon>
    </lineage>
</organism>